<dbReference type="Proteomes" id="UP000225844">
    <property type="component" value="Segment"/>
</dbReference>
<keyword evidence="2" id="KW-1185">Reference proteome</keyword>
<reference evidence="1 2" key="1">
    <citation type="submission" date="2015-06" db="EMBL/GenBank/DDBJ databases">
        <authorList>
            <person name="Zinanti J.F."/>
            <person name="Ahmed T."/>
            <person name="Alvarez G.E."/>
            <person name="Cox E.C."/>
            <person name="Garcia C."/>
            <person name="Layton S.R."/>
            <person name="Bhuiyan S."/>
            <person name="Donegan-Quick R."/>
            <person name="Benjamin R.C."/>
            <person name="Hughes L.E."/>
            <person name="Bradley K.W."/>
            <person name="Asai D.J."/>
            <person name="Bowman C.A."/>
            <person name="Russell D.A."/>
            <person name="Pope W.H."/>
            <person name="Jacobs-Sera D."/>
            <person name="Hendrix R.W."/>
            <person name="Hatfull G.F."/>
        </authorList>
    </citation>
    <scope>NUCLEOTIDE SEQUENCE [LARGE SCALE GENOMIC DNA]</scope>
</reference>
<gene>
    <name evidence="1" type="ORF">SEA_DANZINA_34</name>
</gene>
<protein>
    <submittedName>
        <fullName evidence="1">Uncharacterized protein</fullName>
    </submittedName>
</protein>
<proteinExistence type="predicted"/>
<evidence type="ECO:0000313" key="2">
    <source>
        <dbReference type="Proteomes" id="UP000225844"/>
    </source>
</evidence>
<evidence type="ECO:0000313" key="1">
    <source>
        <dbReference type="EMBL" id="AKY03489.1"/>
    </source>
</evidence>
<sequence length="48" mass="5105">MKDRLVALAGIALIVTLIAGSAWVWTSAPCGLWTFSKAGDMPARCINK</sequence>
<dbReference type="EMBL" id="KT124228">
    <property type="protein sequence ID" value="AKY03489.1"/>
    <property type="molecule type" value="Genomic_DNA"/>
</dbReference>
<organism evidence="1 2">
    <name type="scientific">Streptomyces phage Danzina</name>
    <dbReference type="NCBI Taxonomy" id="1690427"/>
    <lineage>
        <taxon>Viruses</taxon>
        <taxon>Duplodnaviria</taxon>
        <taxon>Heunggongvirae</taxon>
        <taxon>Uroviricota</taxon>
        <taxon>Caudoviricetes</taxon>
        <taxon>Arquatrovirinae</taxon>
        <taxon>Likavirus</taxon>
        <taxon>Likavirus danzina</taxon>
    </lineage>
</organism>
<accession>A0A0K1Y9C6</accession>
<name>A0A0K1Y9C6_9CAUD</name>